<keyword evidence="1" id="KW-0472">Membrane</keyword>
<dbReference type="Gene3D" id="3.40.50.1820">
    <property type="entry name" value="alpha/beta hydrolase"/>
    <property type="match status" value="1"/>
</dbReference>
<dbReference type="EMBL" id="PXOG01000259">
    <property type="protein sequence ID" value="RGP64018.1"/>
    <property type="molecule type" value="Genomic_DNA"/>
</dbReference>
<dbReference type="InterPro" id="IPR000073">
    <property type="entry name" value="AB_hydrolase_1"/>
</dbReference>
<keyword evidence="4" id="KW-1185">Reference proteome</keyword>
<comment type="caution">
    <text evidence="3">The sequence shown here is derived from an EMBL/GenBank/DDBJ whole genome shotgun (WGS) entry which is preliminary data.</text>
</comment>
<dbReference type="InterPro" id="IPR052897">
    <property type="entry name" value="Sec-Metab_Biosynth_Hydrolase"/>
</dbReference>
<keyword evidence="1" id="KW-0812">Transmembrane</keyword>
<dbReference type="PANTHER" id="PTHR37017">
    <property type="entry name" value="AB HYDROLASE-1 DOMAIN-CONTAINING PROTEIN-RELATED"/>
    <property type="match status" value="1"/>
</dbReference>
<dbReference type="PANTHER" id="PTHR37017:SF11">
    <property type="entry name" value="ESTERASE_LIPASE_THIOESTERASE DOMAIN-CONTAINING PROTEIN"/>
    <property type="match status" value="1"/>
</dbReference>
<evidence type="ECO:0000313" key="4">
    <source>
        <dbReference type="Proteomes" id="UP000266234"/>
    </source>
</evidence>
<keyword evidence="1" id="KW-1133">Transmembrane helix</keyword>
<dbReference type="OrthoDB" id="408373at2759"/>
<evidence type="ECO:0000313" key="3">
    <source>
        <dbReference type="EMBL" id="RGP64018.1"/>
    </source>
</evidence>
<evidence type="ECO:0000256" key="1">
    <source>
        <dbReference type="SAM" id="Phobius"/>
    </source>
</evidence>
<name>A0A395RV37_9HYPO</name>
<protein>
    <recommendedName>
        <fullName evidence="2">AB hydrolase-1 domain-containing protein</fullName>
    </recommendedName>
</protein>
<dbReference type="Proteomes" id="UP000266234">
    <property type="component" value="Unassembled WGS sequence"/>
</dbReference>
<gene>
    <name evidence="3" type="ORF">FLONG3_9717</name>
</gene>
<proteinExistence type="predicted"/>
<evidence type="ECO:0000259" key="2">
    <source>
        <dbReference type="Pfam" id="PF12697"/>
    </source>
</evidence>
<dbReference type="Pfam" id="PF12697">
    <property type="entry name" value="Abhydrolase_6"/>
    <property type="match status" value="1"/>
</dbReference>
<feature type="domain" description="AB hydrolase-1" evidence="2">
    <location>
        <begin position="8"/>
        <end position="231"/>
    </location>
</feature>
<reference evidence="3 4" key="1">
    <citation type="journal article" date="2018" name="PLoS Pathog.">
        <title>Evolution of structural diversity of trichothecenes, a family of toxins produced by plant pathogenic and entomopathogenic fungi.</title>
        <authorList>
            <person name="Proctor R.H."/>
            <person name="McCormick S.P."/>
            <person name="Kim H.S."/>
            <person name="Cardoza R.E."/>
            <person name="Stanley A.M."/>
            <person name="Lindo L."/>
            <person name="Kelly A."/>
            <person name="Brown D.W."/>
            <person name="Lee T."/>
            <person name="Vaughan M.M."/>
            <person name="Alexander N.J."/>
            <person name="Busman M."/>
            <person name="Gutierrez S."/>
        </authorList>
    </citation>
    <scope>NUCLEOTIDE SEQUENCE [LARGE SCALE GENOMIC DNA]</scope>
    <source>
        <strain evidence="3 4">NRRL 20695</strain>
    </source>
</reference>
<dbReference type="AlphaFoldDB" id="A0A395RV37"/>
<organism evidence="3 4">
    <name type="scientific">Fusarium longipes</name>
    <dbReference type="NCBI Taxonomy" id="694270"/>
    <lineage>
        <taxon>Eukaryota</taxon>
        <taxon>Fungi</taxon>
        <taxon>Dikarya</taxon>
        <taxon>Ascomycota</taxon>
        <taxon>Pezizomycotina</taxon>
        <taxon>Sordariomycetes</taxon>
        <taxon>Hypocreomycetidae</taxon>
        <taxon>Hypocreales</taxon>
        <taxon>Nectriaceae</taxon>
        <taxon>Fusarium</taxon>
    </lineage>
</organism>
<sequence length="253" mass="27745">MPSIKPTIVLAPGAWHLASCFDSVRQELHTRGWKTEAVDYPSVGAEPPTKGLDDDADAVRNVLQRLADNGEQIVLVVHSYGGLVGANAVKGLGYRQRREQGLNGGVVMFVYLAAFVTPIGLSIKQMLGGQYLPWMNAQGQYVYVDKPEEIFYHDVSGQALAESLSNLKHQSARIFDDTVTYEPWHDIATMYFFCDDDKALPISVQENLAGMLGPDALRYHCKASHSPFLSEVNDTVKGLEYAAEEGAKRAAGI</sequence>
<dbReference type="SUPFAM" id="SSF53474">
    <property type="entry name" value="alpha/beta-Hydrolases"/>
    <property type="match status" value="1"/>
</dbReference>
<accession>A0A395RV37</accession>
<dbReference type="STRING" id="694270.A0A395RV37"/>
<dbReference type="InterPro" id="IPR029058">
    <property type="entry name" value="AB_hydrolase_fold"/>
</dbReference>
<feature type="transmembrane region" description="Helical" evidence="1">
    <location>
        <begin position="102"/>
        <end position="123"/>
    </location>
</feature>